<dbReference type="KEGG" id="maqu:Maq22A_4p60055"/>
<evidence type="ECO:0000313" key="2">
    <source>
        <dbReference type="EMBL" id="BAQ50369.1"/>
    </source>
</evidence>
<sequence length="212" mass="23514">MIVTPIQGRKGDPIATHDGILFLFDRRAPQPAIGTPVEVMISHAPPRRFAPDYALMSKEDRQRNPPTIPFLIVRPVTGDDCLVRHRGFECSGSMCQTTASVEDRSRDEVHRRLGTPLGWLTPGRSPVIVAENVNRGSAWQQPLQPRTPGLAYVTAADVRQGLQRICGVPDLDQIDPETLAEVVRQRPRRSAASSEPRRTVDTLTSRRGQRSA</sequence>
<name>A0A0C6FXQ6_9HYPH</name>
<organism evidence="2 3">
    <name type="scientific">Methylobacterium aquaticum</name>
    <dbReference type="NCBI Taxonomy" id="270351"/>
    <lineage>
        <taxon>Bacteria</taxon>
        <taxon>Pseudomonadati</taxon>
        <taxon>Pseudomonadota</taxon>
        <taxon>Alphaproteobacteria</taxon>
        <taxon>Hyphomicrobiales</taxon>
        <taxon>Methylobacteriaceae</taxon>
        <taxon>Methylobacterium</taxon>
    </lineage>
</organism>
<proteinExistence type="predicted"/>
<reference evidence="2 3" key="1">
    <citation type="journal article" date="2015" name="Genome Announc.">
        <title>Complete Genome Sequence of Methylobacterium aquaticum Strain 22A, Isolated from Racomitrium japonicum Moss.</title>
        <authorList>
            <person name="Tani A."/>
            <person name="Ogura Y."/>
            <person name="Hayashi T."/>
            <person name="Kimbara K."/>
        </authorList>
    </citation>
    <scope>NUCLEOTIDE SEQUENCE [LARGE SCALE GENOMIC DNA]</scope>
    <source>
        <strain evidence="2 3">MA-22A</strain>
        <plasmid evidence="3">Plasmid pMaq22A_4p DNA</plasmid>
    </source>
</reference>
<dbReference type="RefSeq" id="WP_060851410.1">
    <property type="nucleotide sequence ID" value="NZ_AP014708.1"/>
</dbReference>
<geneLocation type="plasmid" evidence="3">
    <name>pMaq22A_4p DNA</name>
</geneLocation>
<gene>
    <name evidence="2" type="ORF">Maq22A_4p60055</name>
</gene>
<dbReference type="AlphaFoldDB" id="A0A0C6FXQ6"/>
<dbReference type="Proteomes" id="UP000061432">
    <property type="component" value="Plasmid pMaq22A_4p"/>
</dbReference>
<keyword evidence="2" id="KW-0614">Plasmid</keyword>
<dbReference type="EMBL" id="AP014708">
    <property type="protein sequence ID" value="BAQ50369.1"/>
    <property type="molecule type" value="Genomic_DNA"/>
</dbReference>
<reference evidence="3" key="2">
    <citation type="submission" date="2015-01" db="EMBL/GenBank/DDBJ databases">
        <title>Complete genome sequence of Methylobacterium aquaticum strain 22A.</title>
        <authorList>
            <person name="Tani A."/>
            <person name="Ogura Y."/>
            <person name="Hayashi T."/>
        </authorList>
    </citation>
    <scope>NUCLEOTIDE SEQUENCE [LARGE SCALE GENOMIC DNA]</scope>
    <source>
        <strain evidence="3">MA-22A</strain>
        <plasmid evidence="3">Plasmid pMaq22A_4p DNA</plasmid>
    </source>
</reference>
<evidence type="ECO:0000256" key="1">
    <source>
        <dbReference type="SAM" id="MobiDB-lite"/>
    </source>
</evidence>
<dbReference type="PATRIC" id="fig|270351.10.peg.7557"/>
<feature type="region of interest" description="Disordered" evidence="1">
    <location>
        <begin position="182"/>
        <end position="212"/>
    </location>
</feature>
<accession>A0A0C6FXQ6</accession>
<evidence type="ECO:0000313" key="3">
    <source>
        <dbReference type="Proteomes" id="UP000061432"/>
    </source>
</evidence>
<dbReference type="OrthoDB" id="7997087at2"/>
<protein>
    <submittedName>
        <fullName evidence="2">Uncharacterized protein</fullName>
    </submittedName>
</protein>